<proteinExistence type="predicted"/>
<dbReference type="AlphaFoldDB" id="A0A1B3ZDU1"/>
<sequence>MGERSLFAKTASEQRWTEKAQVDLLLRYIENQDSAGAFEDFLAEQCADISSLIHDPADRFLWAVAEELEHAGLIHRSEFQSFCADSFETMTVGQAADFWRMHEGN</sequence>
<dbReference type="Proteomes" id="UP000094256">
    <property type="component" value="Chromosome"/>
</dbReference>
<evidence type="ECO:0000313" key="1">
    <source>
        <dbReference type="EMBL" id="AOH85583.1"/>
    </source>
</evidence>
<protein>
    <submittedName>
        <fullName evidence="1">Uncharacterized protein</fullName>
    </submittedName>
</protein>
<dbReference type="STRING" id="1560345.AWL63_18220"/>
<dbReference type="RefSeq" id="WP_069206119.1">
    <property type="nucleotide sequence ID" value="NZ_CP014168.1"/>
</dbReference>
<accession>A0A1B3ZDU1</accession>
<dbReference type="EMBL" id="CP014168">
    <property type="protein sequence ID" value="AOH85583.1"/>
    <property type="molecule type" value="Genomic_DNA"/>
</dbReference>
<evidence type="ECO:0000313" key="2">
    <source>
        <dbReference type="Proteomes" id="UP000094256"/>
    </source>
</evidence>
<name>A0A1B3ZDU1_9SPHN</name>
<dbReference type="KEGG" id="span:AWL63_18220"/>
<gene>
    <name evidence="1" type="ORF">AWL63_18220</name>
</gene>
<reference evidence="1 2" key="1">
    <citation type="submission" date="2016-01" db="EMBL/GenBank/DDBJ databases">
        <title>Complete genome and mega plasmid sequence of Sphingomonas panacis DCY99 elicits systemic resistance in rice to Xanthomonas oryzae.</title>
        <authorList>
            <person name="Kim Y.J."/>
            <person name="Yang D.C."/>
            <person name="Sing P."/>
        </authorList>
    </citation>
    <scope>NUCLEOTIDE SEQUENCE [LARGE SCALE GENOMIC DNA]</scope>
    <source>
        <strain evidence="1 2">DCY99</strain>
    </source>
</reference>
<dbReference type="OrthoDB" id="7472341at2"/>
<keyword evidence="2" id="KW-1185">Reference proteome</keyword>
<organism evidence="1 2">
    <name type="scientific">Sphingomonas panacis</name>
    <dbReference type="NCBI Taxonomy" id="1560345"/>
    <lineage>
        <taxon>Bacteria</taxon>
        <taxon>Pseudomonadati</taxon>
        <taxon>Pseudomonadota</taxon>
        <taxon>Alphaproteobacteria</taxon>
        <taxon>Sphingomonadales</taxon>
        <taxon>Sphingomonadaceae</taxon>
        <taxon>Sphingomonas</taxon>
    </lineage>
</organism>